<gene>
    <name evidence="2" type="ORF">PIB30_090834</name>
</gene>
<comment type="caution">
    <text evidence="2">The sequence shown here is derived from an EMBL/GenBank/DDBJ whole genome shotgun (WGS) entry which is preliminary data.</text>
</comment>
<protein>
    <submittedName>
        <fullName evidence="2">Uncharacterized protein</fullName>
    </submittedName>
</protein>
<keyword evidence="3" id="KW-1185">Reference proteome</keyword>
<feature type="compositionally biased region" description="Basic and acidic residues" evidence="1">
    <location>
        <begin position="44"/>
        <end position="54"/>
    </location>
</feature>
<feature type="compositionally biased region" description="Basic and acidic residues" evidence="1">
    <location>
        <begin position="77"/>
        <end position="86"/>
    </location>
</feature>
<evidence type="ECO:0000313" key="2">
    <source>
        <dbReference type="EMBL" id="MED6152323.1"/>
    </source>
</evidence>
<accession>A0ABU6TXB6</accession>
<feature type="region of interest" description="Disordered" evidence="1">
    <location>
        <begin position="44"/>
        <end position="99"/>
    </location>
</feature>
<evidence type="ECO:0000313" key="3">
    <source>
        <dbReference type="Proteomes" id="UP001341840"/>
    </source>
</evidence>
<feature type="compositionally biased region" description="Basic residues" evidence="1">
    <location>
        <begin position="55"/>
        <end position="76"/>
    </location>
</feature>
<reference evidence="2 3" key="1">
    <citation type="journal article" date="2023" name="Plants (Basel)">
        <title>Bridging the Gap: Combining Genomics and Transcriptomics Approaches to Understand Stylosanthes scabra, an Orphan Legume from the Brazilian Caatinga.</title>
        <authorList>
            <person name="Ferreira-Neto J.R.C."/>
            <person name="da Silva M.D."/>
            <person name="Binneck E."/>
            <person name="de Melo N.F."/>
            <person name="da Silva R.H."/>
            <person name="de Melo A.L.T.M."/>
            <person name="Pandolfi V."/>
            <person name="Bustamante F.O."/>
            <person name="Brasileiro-Vidal A.C."/>
            <person name="Benko-Iseppon A.M."/>
        </authorList>
    </citation>
    <scope>NUCLEOTIDE SEQUENCE [LARGE SCALE GENOMIC DNA]</scope>
    <source>
        <tissue evidence="2">Leaves</tissue>
    </source>
</reference>
<evidence type="ECO:0000256" key="1">
    <source>
        <dbReference type="SAM" id="MobiDB-lite"/>
    </source>
</evidence>
<feature type="compositionally biased region" description="Basic residues" evidence="1">
    <location>
        <begin position="87"/>
        <end position="96"/>
    </location>
</feature>
<name>A0ABU6TXB6_9FABA</name>
<dbReference type="EMBL" id="JASCZI010092399">
    <property type="protein sequence ID" value="MED6152323.1"/>
    <property type="molecule type" value="Genomic_DNA"/>
</dbReference>
<dbReference type="Proteomes" id="UP001341840">
    <property type="component" value="Unassembled WGS sequence"/>
</dbReference>
<organism evidence="2 3">
    <name type="scientific">Stylosanthes scabra</name>
    <dbReference type="NCBI Taxonomy" id="79078"/>
    <lineage>
        <taxon>Eukaryota</taxon>
        <taxon>Viridiplantae</taxon>
        <taxon>Streptophyta</taxon>
        <taxon>Embryophyta</taxon>
        <taxon>Tracheophyta</taxon>
        <taxon>Spermatophyta</taxon>
        <taxon>Magnoliopsida</taxon>
        <taxon>eudicotyledons</taxon>
        <taxon>Gunneridae</taxon>
        <taxon>Pentapetalae</taxon>
        <taxon>rosids</taxon>
        <taxon>fabids</taxon>
        <taxon>Fabales</taxon>
        <taxon>Fabaceae</taxon>
        <taxon>Papilionoideae</taxon>
        <taxon>50 kb inversion clade</taxon>
        <taxon>dalbergioids sensu lato</taxon>
        <taxon>Dalbergieae</taxon>
        <taxon>Pterocarpus clade</taxon>
        <taxon>Stylosanthes</taxon>
    </lineage>
</organism>
<proteinExistence type="predicted"/>
<sequence length="203" mass="23490">MPTKGDKGGKPQVLLGRPFLKTTGFKLIYYDEIFTFEQDKGKKIKDKPWKEEKGRTHKEKKHIIKPNHFKEKRKNGKPKDNTGSDQKKKKKKRRRSSVATNFAYPRIGIEVHAYAWIITPQPKSKHFHAKTCSRKPRRGLYLLNQVQSPRIGVEVHAYVWKQLKQFKSIQESTPRRGSPRLGVEVTDLAQAKSSPRIGVESYA</sequence>